<keyword evidence="3" id="KW-1185">Reference proteome</keyword>
<feature type="domain" description="Transposase IS66 C-terminal" evidence="1">
    <location>
        <begin position="62"/>
        <end position="99"/>
    </location>
</feature>
<proteinExistence type="predicted"/>
<accession>A0A840ZKW8</accession>
<comment type="caution">
    <text evidence="2">The sequence shown here is derived from an EMBL/GenBank/DDBJ whole genome shotgun (WGS) entry which is preliminary data.</text>
</comment>
<gene>
    <name evidence="2" type="ORF">HNR00_003392</name>
</gene>
<organism evidence="2 3">
    <name type="scientific">Methylorubrum rhodinum</name>
    <dbReference type="NCBI Taxonomy" id="29428"/>
    <lineage>
        <taxon>Bacteria</taxon>
        <taxon>Pseudomonadati</taxon>
        <taxon>Pseudomonadota</taxon>
        <taxon>Alphaproteobacteria</taxon>
        <taxon>Hyphomicrobiales</taxon>
        <taxon>Methylobacteriaceae</taxon>
        <taxon>Methylorubrum</taxon>
    </lineage>
</organism>
<evidence type="ECO:0000259" key="1">
    <source>
        <dbReference type="Pfam" id="PF13817"/>
    </source>
</evidence>
<sequence length="111" mass="12399">MPNAPEPPPLPTDLTAAHAMNLAERAARLASEIAVEQLKLEIARLRRERFGTSSERSARIYTLIETAKLNRVDPQAWLADVLARLPDHPARGLDDLLPWNWTQPHPQPIAA</sequence>
<evidence type="ECO:0000313" key="2">
    <source>
        <dbReference type="EMBL" id="MBB5758669.1"/>
    </source>
</evidence>
<dbReference type="Proteomes" id="UP000583454">
    <property type="component" value="Unassembled WGS sequence"/>
</dbReference>
<protein>
    <recommendedName>
        <fullName evidence="1">Transposase IS66 C-terminal domain-containing protein</fullName>
    </recommendedName>
</protein>
<reference evidence="2 3" key="1">
    <citation type="submission" date="2020-08" db="EMBL/GenBank/DDBJ databases">
        <title>Genomic Encyclopedia of Type Strains, Phase IV (KMG-IV): sequencing the most valuable type-strain genomes for metagenomic binning, comparative biology and taxonomic classification.</title>
        <authorList>
            <person name="Goeker M."/>
        </authorList>
    </citation>
    <scope>NUCLEOTIDE SEQUENCE [LARGE SCALE GENOMIC DNA]</scope>
    <source>
        <strain evidence="2 3">DSM 2163</strain>
    </source>
</reference>
<dbReference type="AlphaFoldDB" id="A0A840ZKW8"/>
<dbReference type="EMBL" id="JACHOP010000016">
    <property type="protein sequence ID" value="MBB5758669.1"/>
    <property type="molecule type" value="Genomic_DNA"/>
</dbReference>
<dbReference type="InterPro" id="IPR039552">
    <property type="entry name" value="IS66_C"/>
</dbReference>
<evidence type="ECO:0000313" key="3">
    <source>
        <dbReference type="Proteomes" id="UP000583454"/>
    </source>
</evidence>
<dbReference type="Pfam" id="PF13817">
    <property type="entry name" value="DDE_Tnp_IS66_C"/>
    <property type="match status" value="1"/>
</dbReference>
<name>A0A840ZKW8_9HYPH</name>